<keyword evidence="2" id="KW-1133">Transmembrane helix</keyword>
<keyword evidence="2" id="KW-0812">Transmembrane</keyword>
<feature type="transmembrane region" description="Helical" evidence="2">
    <location>
        <begin position="93"/>
        <end position="115"/>
    </location>
</feature>
<evidence type="ECO:0008006" key="5">
    <source>
        <dbReference type="Google" id="ProtNLM"/>
    </source>
</evidence>
<keyword evidence="2" id="KW-0472">Membrane</keyword>
<comment type="caution">
    <text evidence="3">The sequence shown here is derived from an EMBL/GenBank/DDBJ whole genome shotgun (WGS) entry which is preliminary data.</text>
</comment>
<gene>
    <name evidence="3" type="ORF">OU415_01200</name>
</gene>
<feature type="region of interest" description="Disordered" evidence="1">
    <location>
        <begin position="1"/>
        <end position="25"/>
    </location>
</feature>
<name>A0ABT4UQN1_9PSEU</name>
<protein>
    <recommendedName>
        <fullName evidence="5">YggT family protein</fullName>
    </recommendedName>
</protein>
<evidence type="ECO:0000313" key="3">
    <source>
        <dbReference type="EMBL" id="MDA3624030.1"/>
    </source>
</evidence>
<organism evidence="3 4">
    <name type="scientific">Saccharopolyspora oryzae</name>
    <dbReference type="NCBI Taxonomy" id="2997343"/>
    <lineage>
        <taxon>Bacteria</taxon>
        <taxon>Bacillati</taxon>
        <taxon>Actinomycetota</taxon>
        <taxon>Actinomycetes</taxon>
        <taxon>Pseudonocardiales</taxon>
        <taxon>Pseudonocardiaceae</taxon>
        <taxon>Saccharopolyspora</taxon>
    </lineage>
</organism>
<reference evidence="3 4" key="1">
    <citation type="submission" date="2022-11" db="EMBL/GenBank/DDBJ databases">
        <title>Draft genome sequence of Saccharopolyspora sp. WRP15-2 isolated from rhizosphere soils of wild rice in Thailand.</title>
        <authorList>
            <person name="Duangmal K."/>
            <person name="Kammanee S."/>
            <person name="Muangham S."/>
        </authorList>
    </citation>
    <scope>NUCLEOTIDE SEQUENCE [LARGE SCALE GENOMIC DNA]</scope>
    <source>
        <strain evidence="3 4">WRP15-2</strain>
    </source>
</reference>
<evidence type="ECO:0000313" key="4">
    <source>
        <dbReference type="Proteomes" id="UP001210380"/>
    </source>
</evidence>
<dbReference type="EMBL" id="JAQGLA010000001">
    <property type="protein sequence ID" value="MDA3624030.1"/>
    <property type="molecule type" value="Genomic_DNA"/>
</dbReference>
<keyword evidence="4" id="KW-1185">Reference proteome</keyword>
<accession>A0ABT4UQN1</accession>
<evidence type="ECO:0000256" key="1">
    <source>
        <dbReference type="SAM" id="MobiDB-lite"/>
    </source>
</evidence>
<dbReference type="Proteomes" id="UP001210380">
    <property type="component" value="Unassembled WGS sequence"/>
</dbReference>
<proteinExistence type="predicted"/>
<sequence length="121" mass="13349">MSYPPPHDHGRYPQDGYYDDRSYRGRDRRDDGAATVANIIRVVVSTVIAIFALHVLFVVLDANQGNGFVTFIYTLAKALVLGLGDVFTPDDALLGVILNYGLAALVYLVVGQLIIKAIRRR</sequence>
<feature type="transmembrane region" description="Helical" evidence="2">
    <location>
        <begin position="67"/>
        <end position="87"/>
    </location>
</feature>
<evidence type="ECO:0000256" key="2">
    <source>
        <dbReference type="SAM" id="Phobius"/>
    </source>
</evidence>
<feature type="transmembrane region" description="Helical" evidence="2">
    <location>
        <begin position="39"/>
        <end position="60"/>
    </location>
</feature>
<dbReference type="RefSeq" id="WP_270946598.1">
    <property type="nucleotide sequence ID" value="NZ_JAQGLA010000001.1"/>
</dbReference>